<protein>
    <recommendedName>
        <fullName evidence="3">S-adenosylhomocysteine hydrolase</fullName>
    </recommendedName>
</protein>
<sequence>MTVKYKDSLEYKALQRIKKIRSNVVLRQDLIDLGSYRQVSRVFKKLMDDNKLVKIGAGVYAKAYLSEMLNVPIIQGGFEQACKEALTKKGIEWELSTAAQEYNAGRTTQVPVRTSVRLKSRYRGTLSFGKRKLIAEKQINAR</sequence>
<evidence type="ECO:0000313" key="1">
    <source>
        <dbReference type="EMBL" id="CAH14428.1"/>
    </source>
</evidence>
<dbReference type="Proteomes" id="UP000002517">
    <property type="component" value="Chromosome"/>
</dbReference>
<accession>Q5X026</accession>
<dbReference type="RefSeq" id="WP_011214470.1">
    <property type="nucleotide sequence ID" value="NC_006369.1"/>
</dbReference>
<evidence type="ECO:0008006" key="3">
    <source>
        <dbReference type="Google" id="ProtNLM"/>
    </source>
</evidence>
<dbReference type="HOGENOM" id="CLU_122345_1_1_6"/>
<dbReference type="AlphaFoldDB" id="Q5X026"/>
<proteinExistence type="predicted"/>
<gene>
    <name evidence="1" type="ordered locus">lpl0199</name>
</gene>
<dbReference type="InterPro" id="IPR045738">
    <property type="entry name" value="DUF6088"/>
</dbReference>
<evidence type="ECO:0000313" key="2">
    <source>
        <dbReference type="Proteomes" id="UP000002517"/>
    </source>
</evidence>
<organism evidence="1 2">
    <name type="scientific">Legionella pneumophila (strain Lens)</name>
    <dbReference type="NCBI Taxonomy" id="297245"/>
    <lineage>
        <taxon>Bacteria</taxon>
        <taxon>Pseudomonadati</taxon>
        <taxon>Pseudomonadota</taxon>
        <taxon>Gammaproteobacteria</taxon>
        <taxon>Legionellales</taxon>
        <taxon>Legionellaceae</taxon>
        <taxon>Legionella</taxon>
    </lineage>
</organism>
<dbReference type="LegioList" id="lpl0199"/>
<name>Q5X026_LEGPL</name>
<reference evidence="1 2" key="1">
    <citation type="journal article" date="2004" name="Nat. Genet.">
        <title>Evidence in the Legionella pneumophila genome for exploitation of host cell functions and high genome plasticity.</title>
        <authorList>
            <person name="Cazalet C."/>
            <person name="Rusniok C."/>
            <person name="Bruggemann H."/>
            <person name="Zidane N."/>
            <person name="Magnier A."/>
            <person name="Ma L."/>
            <person name="Tichit M."/>
            <person name="Jarraud S."/>
            <person name="Bouchier C."/>
            <person name="Vandenesch F."/>
            <person name="Kunst F."/>
            <person name="Etienne J."/>
            <person name="Glaser P."/>
            <person name="Buchrieser C."/>
        </authorList>
    </citation>
    <scope>NUCLEOTIDE SEQUENCE [LARGE SCALE GENOMIC DNA]</scope>
    <source>
        <strain evidence="1 2">Lens</strain>
    </source>
</reference>
<dbReference type="Pfam" id="PF19570">
    <property type="entry name" value="DUF6088"/>
    <property type="match status" value="1"/>
</dbReference>
<dbReference type="KEGG" id="lpf:lpl0199"/>
<dbReference type="EMBL" id="CR628337">
    <property type="protein sequence ID" value="CAH14428.1"/>
    <property type="molecule type" value="Genomic_DNA"/>
</dbReference>